<dbReference type="AlphaFoldDB" id="A0A9D3YA02"/>
<protein>
    <submittedName>
        <fullName evidence="1">Uncharacterized protein</fullName>
    </submittedName>
</protein>
<reference evidence="1" key="2">
    <citation type="submission" date="2020-11" db="EMBL/GenBank/DDBJ databases">
        <authorList>
            <person name="McCartney M.A."/>
            <person name="Auch B."/>
            <person name="Kono T."/>
            <person name="Mallez S."/>
            <person name="Becker A."/>
            <person name="Gohl D.M."/>
            <person name="Silverstein K.A.T."/>
            <person name="Koren S."/>
            <person name="Bechman K.B."/>
            <person name="Herman A."/>
            <person name="Abrahante J.E."/>
            <person name="Garbe J."/>
        </authorList>
    </citation>
    <scope>NUCLEOTIDE SEQUENCE</scope>
    <source>
        <strain evidence="1">Duluth1</strain>
        <tissue evidence="1">Whole animal</tissue>
    </source>
</reference>
<comment type="caution">
    <text evidence="1">The sequence shown here is derived from an EMBL/GenBank/DDBJ whole genome shotgun (WGS) entry which is preliminary data.</text>
</comment>
<reference evidence="1" key="1">
    <citation type="journal article" date="2019" name="bioRxiv">
        <title>The Genome of the Zebra Mussel, Dreissena polymorpha: A Resource for Invasive Species Research.</title>
        <authorList>
            <person name="McCartney M.A."/>
            <person name="Auch B."/>
            <person name="Kono T."/>
            <person name="Mallez S."/>
            <person name="Zhang Y."/>
            <person name="Obille A."/>
            <person name="Becker A."/>
            <person name="Abrahante J.E."/>
            <person name="Garbe J."/>
            <person name="Badalamenti J.P."/>
            <person name="Herman A."/>
            <person name="Mangelson H."/>
            <person name="Liachko I."/>
            <person name="Sullivan S."/>
            <person name="Sone E.D."/>
            <person name="Koren S."/>
            <person name="Silverstein K.A.T."/>
            <person name="Beckman K.B."/>
            <person name="Gohl D.M."/>
        </authorList>
    </citation>
    <scope>NUCLEOTIDE SEQUENCE</scope>
    <source>
        <strain evidence="1">Duluth1</strain>
        <tissue evidence="1">Whole animal</tissue>
    </source>
</reference>
<dbReference type="Proteomes" id="UP000828390">
    <property type="component" value="Unassembled WGS sequence"/>
</dbReference>
<sequence>MLGCWSRIYTVGSINSPYNAKHSTSLMKSIGNDLKLITRFWKSDVLLHHC</sequence>
<organism evidence="1 2">
    <name type="scientific">Dreissena polymorpha</name>
    <name type="common">Zebra mussel</name>
    <name type="synonym">Mytilus polymorpha</name>
    <dbReference type="NCBI Taxonomy" id="45954"/>
    <lineage>
        <taxon>Eukaryota</taxon>
        <taxon>Metazoa</taxon>
        <taxon>Spiralia</taxon>
        <taxon>Lophotrochozoa</taxon>
        <taxon>Mollusca</taxon>
        <taxon>Bivalvia</taxon>
        <taxon>Autobranchia</taxon>
        <taxon>Heteroconchia</taxon>
        <taxon>Euheterodonta</taxon>
        <taxon>Imparidentia</taxon>
        <taxon>Neoheterodontei</taxon>
        <taxon>Myida</taxon>
        <taxon>Dreissenoidea</taxon>
        <taxon>Dreissenidae</taxon>
        <taxon>Dreissena</taxon>
    </lineage>
</organism>
<gene>
    <name evidence="1" type="ORF">DPMN_082844</name>
</gene>
<evidence type="ECO:0000313" key="2">
    <source>
        <dbReference type="Proteomes" id="UP000828390"/>
    </source>
</evidence>
<evidence type="ECO:0000313" key="1">
    <source>
        <dbReference type="EMBL" id="KAH3695386.1"/>
    </source>
</evidence>
<dbReference type="EMBL" id="JAIWYP010000016">
    <property type="protein sequence ID" value="KAH3695386.1"/>
    <property type="molecule type" value="Genomic_DNA"/>
</dbReference>
<keyword evidence="2" id="KW-1185">Reference proteome</keyword>
<accession>A0A9D3YA02</accession>
<proteinExistence type="predicted"/>
<name>A0A9D3YA02_DREPO</name>